<feature type="signal peptide" evidence="3">
    <location>
        <begin position="1"/>
        <end position="19"/>
    </location>
</feature>
<accession>A0A835H261</accession>
<evidence type="ECO:0000313" key="5">
    <source>
        <dbReference type="Proteomes" id="UP000631114"/>
    </source>
</evidence>
<feature type="region of interest" description="Disordered" evidence="1">
    <location>
        <begin position="106"/>
        <end position="126"/>
    </location>
</feature>
<keyword evidence="3" id="KW-0732">Signal</keyword>
<feature type="chain" id="PRO_5032937227" evidence="3">
    <location>
        <begin position="20"/>
        <end position="187"/>
    </location>
</feature>
<comment type="caution">
    <text evidence="4">The sequence shown here is derived from an EMBL/GenBank/DDBJ whole genome shotgun (WGS) entry which is preliminary data.</text>
</comment>
<dbReference type="EMBL" id="JADFTS010000008">
    <property type="protein sequence ID" value="KAF9591841.1"/>
    <property type="molecule type" value="Genomic_DNA"/>
</dbReference>
<keyword evidence="2" id="KW-0472">Membrane</keyword>
<proteinExistence type="predicted"/>
<name>A0A835H261_9MAGN</name>
<keyword evidence="2" id="KW-1133">Transmembrane helix</keyword>
<evidence type="ECO:0000256" key="3">
    <source>
        <dbReference type="SAM" id="SignalP"/>
    </source>
</evidence>
<organism evidence="4 5">
    <name type="scientific">Coptis chinensis</name>
    <dbReference type="NCBI Taxonomy" id="261450"/>
    <lineage>
        <taxon>Eukaryota</taxon>
        <taxon>Viridiplantae</taxon>
        <taxon>Streptophyta</taxon>
        <taxon>Embryophyta</taxon>
        <taxon>Tracheophyta</taxon>
        <taxon>Spermatophyta</taxon>
        <taxon>Magnoliopsida</taxon>
        <taxon>Ranunculales</taxon>
        <taxon>Ranunculaceae</taxon>
        <taxon>Coptidoideae</taxon>
        <taxon>Coptis</taxon>
    </lineage>
</organism>
<dbReference type="OrthoDB" id="686454at2759"/>
<feature type="transmembrane region" description="Helical" evidence="2">
    <location>
        <begin position="152"/>
        <end position="174"/>
    </location>
</feature>
<keyword evidence="5" id="KW-1185">Reference proteome</keyword>
<reference evidence="4 5" key="1">
    <citation type="submission" date="2020-10" db="EMBL/GenBank/DDBJ databases">
        <title>The Coptis chinensis genome and diversification of protoberbering-type alkaloids.</title>
        <authorList>
            <person name="Wang B."/>
            <person name="Shu S."/>
            <person name="Song C."/>
            <person name="Liu Y."/>
        </authorList>
    </citation>
    <scope>NUCLEOTIDE SEQUENCE [LARGE SCALE GENOMIC DNA]</scope>
    <source>
        <strain evidence="4">HL-2020</strain>
        <tissue evidence="4">Leaf</tissue>
    </source>
</reference>
<dbReference type="PANTHER" id="PTHR34558:SF9">
    <property type="entry name" value="F3L24.15 PROTEIN"/>
    <property type="match status" value="1"/>
</dbReference>
<protein>
    <submittedName>
        <fullName evidence="4">Uncharacterized protein</fullName>
    </submittedName>
</protein>
<evidence type="ECO:0000256" key="1">
    <source>
        <dbReference type="SAM" id="MobiDB-lite"/>
    </source>
</evidence>
<feature type="compositionally biased region" description="Polar residues" evidence="1">
    <location>
        <begin position="112"/>
        <end position="126"/>
    </location>
</feature>
<gene>
    <name evidence="4" type="ORF">IFM89_008491</name>
</gene>
<sequence>MATTLLICLILADYLVVLAMATIHVKTVPEPKMLSFEDSLKVAPQPTQKLDKLQDFNKHQSNFKFLSFSMSSVLSRSNPKPVHAEAPTFSGVASTQPTETLIAEEHGKPNVQEASSSNRLDLTGSHNRGIEIAEAPVNSRIGRHHHSTDKSVAGGGVILGGLATTFFVSVFCYIRVTRSKSGEIIKA</sequence>
<dbReference type="Proteomes" id="UP000631114">
    <property type="component" value="Unassembled WGS sequence"/>
</dbReference>
<evidence type="ECO:0000313" key="4">
    <source>
        <dbReference type="EMBL" id="KAF9591841.1"/>
    </source>
</evidence>
<keyword evidence="2" id="KW-0812">Transmembrane</keyword>
<dbReference type="AlphaFoldDB" id="A0A835H261"/>
<dbReference type="PANTHER" id="PTHR34558">
    <property type="entry name" value="EXPRESSED PROTEIN"/>
    <property type="match status" value="1"/>
</dbReference>
<evidence type="ECO:0000256" key="2">
    <source>
        <dbReference type="SAM" id="Phobius"/>
    </source>
</evidence>